<dbReference type="EMBL" id="SKBQ01000034">
    <property type="protein sequence ID" value="TPX13429.1"/>
    <property type="molecule type" value="Genomic_DNA"/>
</dbReference>
<dbReference type="AlphaFoldDB" id="A0A507B7P4"/>
<evidence type="ECO:0008006" key="11">
    <source>
        <dbReference type="Google" id="ProtNLM"/>
    </source>
</evidence>
<dbReference type="PANTHER" id="PTHR23501">
    <property type="entry name" value="MAJOR FACILITATOR SUPERFAMILY"/>
    <property type="match status" value="1"/>
</dbReference>
<dbReference type="Gene3D" id="1.20.1720.10">
    <property type="entry name" value="Multidrug resistance protein D"/>
    <property type="match status" value="1"/>
</dbReference>
<dbReference type="InterPro" id="IPR011701">
    <property type="entry name" value="MFS"/>
</dbReference>
<dbReference type="SUPFAM" id="SSF88713">
    <property type="entry name" value="Glycoside hydrolase/deacetylase"/>
    <property type="match status" value="1"/>
</dbReference>
<dbReference type="Pfam" id="PF07690">
    <property type="entry name" value="MFS_1"/>
    <property type="match status" value="1"/>
</dbReference>
<dbReference type="GO" id="GO:0005975">
    <property type="term" value="P:carbohydrate metabolic process"/>
    <property type="evidence" value="ECO:0007669"/>
    <property type="project" value="InterPro"/>
</dbReference>
<dbReference type="Gene3D" id="1.20.1250.20">
    <property type="entry name" value="MFS general substrate transporter like domains"/>
    <property type="match status" value="1"/>
</dbReference>
<dbReference type="InterPro" id="IPR036259">
    <property type="entry name" value="MFS_trans_sf"/>
</dbReference>
<evidence type="ECO:0000259" key="7">
    <source>
        <dbReference type="PROSITE" id="PS50850"/>
    </source>
</evidence>
<evidence type="ECO:0000313" key="10">
    <source>
        <dbReference type="Proteomes" id="UP000319257"/>
    </source>
</evidence>
<comment type="caution">
    <text evidence="9">The sequence shown here is derived from an EMBL/GenBank/DDBJ whole genome shotgun (WGS) entry which is preliminary data.</text>
</comment>
<feature type="domain" description="NodB homology" evidence="8">
    <location>
        <begin position="656"/>
        <end position="880"/>
    </location>
</feature>
<feature type="transmembrane region" description="Helical" evidence="6">
    <location>
        <begin position="379"/>
        <end position="398"/>
    </location>
</feature>
<feature type="transmembrane region" description="Helical" evidence="6">
    <location>
        <begin position="590"/>
        <end position="612"/>
    </location>
</feature>
<dbReference type="Gene3D" id="3.20.20.370">
    <property type="entry name" value="Glycoside hydrolase/deacetylase"/>
    <property type="match status" value="1"/>
</dbReference>
<proteinExistence type="predicted"/>
<dbReference type="Proteomes" id="UP000319257">
    <property type="component" value="Unassembled WGS sequence"/>
</dbReference>
<dbReference type="STRING" id="1093900.A0A507B7P4"/>
<keyword evidence="10" id="KW-1185">Reference proteome</keyword>
<feature type="transmembrane region" description="Helical" evidence="6">
    <location>
        <begin position="160"/>
        <end position="179"/>
    </location>
</feature>
<reference evidence="9 10" key="1">
    <citation type="submission" date="2019-06" db="EMBL/GenBank/DDBJ databases">
        <title>Draft genome sequence of the filamentous fungus Phialemoniopsis curvata isolated from diesel fuel.</title>
        <authorList>
            <person name="Varaljay V.A."/>
            <person name="Lyon W.J."/>
            <person name="Crouch A.L."/>
            <person name="Drake C.E."/>
            <person name="Hollomon J.M."/>
            <person name="Nadeau L.J."/>
            <person name="Nunn H.S."/>
            <person name="Stevenson B.S."/>
            <person name="Bojanowski C.L."/>
            <person name="Crookes-Goodson W.J."/>
        </authorList>
    </citation>
    <scope>NUCLEOTIDE SEQUENCE [LARGE SCALE GENOMIC DNA]</scope>
    <source>
        <strain evidence="9 10">D216</strain>
    </source>
</reference>
<name>A0A507B7P4_9PEZI</name>
<dbReference type="RefSeq" id="XP_030995140.1">
    <property type="nucleotide sequence ID" value="XM_031140761.1"/>
</dbReference>
<feature type="transmembrane region" description="Helical" evidence="6">
    <location>
        <begin position="309"/>
        <end position="328"/>
    </location>
</feature>
<comment type="subcellular location">
    <subcellularLocation>
        <location evidence="1">Membrane</location>
        <topology evidence="1">Multi-pass membrane protein</topology>
    </subcellularLocation>
</comment>
<evidence type="ECO:0000256" key="1">
    <source>
        <dbReference type="ARBA" id="ARBA00004141"/>
    </source>
</evidence>
<protein>
    <recommendedName>
        <fullName evidence="11">Major facilitator superfamily (MFS) profile domain-containing protein</fullName>
    </recommendedName>
</protein>
<evidence type="ECO:0000256" key="5">
    <source>
        <dbReference type="SAM" id="MobiDB-lite"/>
    </source>
</evidence>
<feature type="transmembrane region" description="Helical" evidence="6">
    <location>
        <begin position="418"/>
        <end position="437"/>
    </location>
</feature>
<organism evidence="9 10">
    <name type="scientific">Thyridium curvatum</name>
    <dbReference type="NCBI Taxonomy" id="1093900"/>
    <lineage>
        <taxon>Eukaryota</taxon>
        <taxon>Fungi</taxon>
        <taxon>Dikarya</taxon>
        <taxon>Ascomycota</taxon>
        <taxon>Pezizomycotina</taxon>
        <taxon>Sordariomycetes</taxon>
        <taxon>Sordariomycetidae</taxon>
        <taxon>Thyridiales</taxon>
        <taxon>Thyridiaceae</taxon>
        <taxon>Thyridium</taxon>
    </lineage>
</organism>
<dbReference type="GO" id="GO:0016810">
    <property type="term" value="F:hydrolase activity, acting on carbon-nitrogen (but not peptide) bonds"/>
    <property type="evidence" value="ECO:0007669"/>
    <property type="project" value="InterPro"/>
</dbReference>
<dbReference type="GO" id="GO:0000329">
    <property type="term" value="C:fungal-type vacuole membrane"/>
    <property type="evidence" value="ECO:0007669"/>
    <property type="project" value="TreeGrafter"/>
</dbReference>
<sequence length="900" mass="97392">MALKAKSTSSQPDERTPLVAGRSRTSSTASSTSESQSLLSAEAISQDASQAPVPWFRILIPRFSLRSSHKTGTDEEQQPQPDAPSKFSKAFVLRVVTVLIIGNLIANADASLVLATHPTIASEFNDLEDSAWLFTAFTLAGCATQSIFAELSDIYGRQALLVVAYFTLALGCFVVGIGSSMGQVILGRVVSGSGGAGMGVLSMLLVTDLVPLRDIAAWQAGMNLLATLGRSLGGPVGGWLADTIGWRWSFLGQAPIFLLTLVLSVILIPSHIGRRNRTVEVPPTLAADSLPEQSGTSQQQSKLSLLARVDWTGSVLLSLVILTLLLPIEVGGTKIPWTHPLMFILLGSSVLLAGLFSINESRWARHPVFPISLLTDQTVVLSYLIAGSQTAAQLGLMYSVPLYFQITQGVSNTAAGAYLFPGVAGNAIGGILSGIIIKKTGQYKTTMILGALASSIAYLVLLVRWHGHTNAWEALFILPGGFGLGMVASATFISVQAAVSRSTKAAATSGMYLMMSIGMIIGLAGVGAVVTEVMTTSLASRLAEMGLDENTRQEIVRKAASTVDYIRHTDPTISKEIVAAYVKGLSYGHALSLGLSVFALLASFVPGICIIATTIHQHFTDMAGEGRRMDPRWPNGARAAISFTMDNLGEAQDVNKGVWPADQPVGNHFSVRENLPRMLDMLDKHGIKATYFAESWSLDVYPQVIKELQTRGHEVAWHGFQHEVWSSLSQADEELNFKKSWAKASEAGIQYKGFRPPGGSINDRTYGLFQQYGIKYVSPLDKGASKVRGVTVLPFDWREVDAFYYMEKFASIRKNYGESEAPLSPRAFRDHLLAEMKSLVEAGGYMSILFHPFLQTSEEKFAVLEEVLGYLSKQKGIWCAPCEQVEEWLADHPESMKTEK</sequence>
<feature type="compositionally biased region" description="Polar residues" evidence="5">
    <location>
        <begin position="1"/>
        <end position="11"/>
    </location>
</feature>
<evidence type="ECO:0000256" key="2">
    <source>
        <dbReference type="ARBA" id="ARBA00022692"/>
    </source>
</evidence>
<evidence type="ECO:0000313" key="9">
    <source>
        <dbReference type="EMBL" id="TPX13429.1"/>
    </source>
</evidence>
<evidence type="ECO:0000256" key="6">
    <source>
        <dbReference type="SAM" id="Phobius"/>
    </source>
</evidence>
<feature type="region of interest" description="Disordered" evidence="5">
    <location>
        <begin position="1"/>
        <end position="47"/>
    </location>
</feature>
<feature type="transmembrane region" description="Helical" evidence="6">
    <location>
        <begin position="446"/>
        <end position="465"/>
    </location>
</feature>
<evidence type="ECO:0000259" key="8">
    <source>
        <dbReference type="PROSITE" id="PS51677"/>
    </source>
</evidence>
<feature type="transmembrane region" description="Helical" evidence="6">
    <location>
        <begin position="185"/>
        <end position="210"/>
    </location>
</feature>
<dbReference type="PROSITE" id="PS50850">
    <property type="entry name" value="MFS"/>
    <property type="match status" value="1"/>
</dbReference>
<dbReference type="GO" id="GO:0015174">
    <property type="term" value="F:basic amino acid transmembrane transporter activity"/>
    <property type="evidence" value="ECO:0007669"/>
    <property type="project" value="TreeGrafter"/>
</dbReference>
<keyword evidence="3 6" id="KW-1133">Transmembrane helix</keyword>
<feature type="transmembrane region" description="Helical" evidence="6">
    <location>
        <begin position="91"/>
        <end position="110"/>
    </location>
</feature>
<feature type="compositionally biased region" description="Low complexity" evidence="5">
    <location>
        <begin position="22"/>
        <end position="46"/>
    </location>
</feature>
<feature type="domain" description="Major facilitator superfamily (MFS) profile" evidence="7">
    <location>
        <begin position="95"/>
        <end position="620"/>
    </location>
</feature>
<evidence type="ECO:0000256" key="3">
    <source>
        <dbReference type="ARBA" id="ARBA00022989"/>
    </source>
</evidence>
<dbReference type="InterPro" id="IPR020846">
    <property type="entry name" value="MFS_dom"/>
</dbReference>
<dbReference type="InterPro" id="IPR011330">
    <property type="entry name" value="Glyco_hydro/deAcase_b/a-brl"/>
</dbReference>
<dbReference type="OrthoDB" id="3162524at2759"/>
<dbReference type="PANTHER" id="PTHR23501:SF33">
    <property type="entry name" value="MAJOR FACILITATOR SUPERFAMILY (MFS) PROFILE DOMAIN-CONTAINING PROTEIN"/>
    <property type="match status" value="1"/>
</dbReference>
<feature type="transmembrane region" description="Helical" evidence="6">
    <location>
        <begin position="511"/>
        <end position="530"/>
    </location>
</feature>
<gene>
    <name evidence="9" type="ORF">E0L32_006159</name>
</gene>
<dbReference type="InParanoid" id="A0A507B7P4"/>
<feature type="transmembrane region" description="Helical" evidence="6">
    <location>
        <begin position="246"/>
        <end position="268"/>
    </location>
</feature>
<dbReference type="SUPFAM" id="SSF103473">
    <property type="entry name" value="MFS general substrate transporter"/>
    <property type="match status" value="1"/>
</dbReference>
<dbReference type="Pfam" id="PF01522">
    <property type="entry name" value="Polysacc_deac_1"/>
    <property type="match status" value="1"/>
</dbReference>
<keyword evidence="2 6" id="KW-0812">Transmembrane</keyword>
<evidence type="ECO:0000256" key="4">
    <source>
        <dbReference type="ARBA" id="ARBA00023136"/>
    </source>
</evidence>
<feature type="transmembrane region" description="Helical" evidence="6">
    <location>
        <begin position="477"/>
        <end position="499"/>
    </location>
</feature>
<keyword evidence="4 6" id="KW-0472">Membrane</keyword>
<dbReference type="GeneID" id="41973606"/>
<dbReference type="PROSITE" id="PS51677">
    <property type="entry name" value="NODB"/>
    <property type="match status" value="1"/>
</dbReference>
<feature type="transmembrane region" description="Helical" evidence="6">
    <location>
        <begin position="340"/>
        <end position="358"/>
    </location>
</feature>
<accession>A0A507B7P4</accession>
<dbReference type="InterPro" id="IPR002509">
    <property type="entry name" value="NODB_dom"/>
</dbReference>